<reference evidence="1 2" key="1">
    <citation type="journal article" date="2016" name="Environ. Microbiol.">
        <title>Effector profiles distinguish formae speciales of Fusarium oxysporum.</title>
        <authorList>
            <person name="van Dam P."/>
            <person name="Fokkens L."/>
            <person name="Schmidt S.M."/>
            <person name="Linmans J.H."/>
            <person name="Kistler H.C."/>
            <person name="Ma L.J."/>
            <person name="Rep M."/>
        </authorList>
    </citation>
    <scope>NUCLEOTIDE SEQUENCE [LARGE SCALE GENOMIC DNA]</scope>
    <source>
        <strain evidence="1 2">Forc016</strain>
    </source>
</reference>
<dbReference type="SUPFAM" id="SSF52047">
    <property type="entry name" value="RNI-like"/>
    <property type="match status" value="1"/>
</dbReference>
<name>A0A2H3HL48_FUSOX</name>
<dbReference type="AlphaFoldDB" id="A0A2H3HL48"/>
<evidence type="ECO:0000313" key="1">
    <source>
        <dbReference type="EMBL" id="PCD37312.1"/>
    </source>
</evidence>
<comment type="caution">
    <text evidence="1">The sequence shown here is derived from an EMBL/GenBank/DDBJ whole genome shotgun (WGS) entry which is preliminary data.</text>
</comment>
<evidence type="ECO:0000313" key="2">
    <source>
        <dbReference type="Proteomes" id="UP000219602"/>
    </source>
</evidence>
<reference evidence="1 2" key="2">
    <citation type="journal article" date="2017" name="Sci. Rep.">
        <title>A mobile pathogenicity chromosome in Fusarium oxysporum for infection of multiple cucurbit species.</title>
        <authorList>
            <person name="van Dam P."/>
            <person name="Fokkens L."/>
            <person name="Ayukawa Y."/>
            <person name="van der Gragt M."/>
            <person name="Ter Horst A."/>
            <person name="Brankovics B."/>
            <person name="Houterman P.M."/>
            <person name="Arie T."/>
            <person name="Rep M."/>
        </authorList>
    </citation>
    <scope>NUCLEOTIDE SEQUENCE [LARGE SCALE GENOMIC DNA]</scope>
    <source>
        <strain evidence="1 2">Forc016</strain>
    </source>
</reference>
<dbReference type="Gene3D" id="3.80.10.10">
    <property type="entry name" value="Ribonuclease Inhibitor"/>
    <property type="match status" value="1"/>
</dbReference>
<gene>
    <name evidence="1" type="ORF">AU210_005813</name>
</gene>
<dbReference type="EMBL" id="MABQ02000004">
    <property type="protein sequence ID" value="PCD37312.1"/>
    <property type="molecule type" value="Genomic_DNA"/>
</dbReference>
<proteinExistence type="predicted"/>
<sequence>MTLLSLPPEIVDKVCELLCSHCQTELLSHFPHKQALVTPCPDQIWEHDAEGAKALVNLSETCQALNALTLPHLYHRVRPDKDILDTLTFRIYSPDHRHEVFKFARSLSLTDTLTRRYIDGQRLDAGEQSFSFDAMLKMMPNIQLLHLSFYFIHYERNLLESTRLESLRYLHIEGPELDLATGEPHNLQYANLFQQAPKIDTLVIRVYDLSWSSRSMGLGNVKCLKIVNTCVNQKDLNFLVGSCPQLEQFVFIVRGKTLTRREMDRGYVTLQTLPQVLSLRQGTLRYLEVYCRYRGPPYGVALAARNTIVSSLKDLIKLETFILGGQYFPFKVGEERKPPKYCLVDLLPPSIHSVTIESKDQNLYEPMCALAEAPGKLCGRPSAEDTTGLLSLARTCRVLNKAATPYIYHNIDARGWPEEKINEFLRNRRRLQERSFVRRLTYEVDPFPLYTLLCRMPGLQLLSLVDRGNSFGQTLASKAQKKLHDLRYLHLKNTHIKAVRDLSTLENLFEMALNIKTLVIESHHLEWKTDAEDPPTMPLANLTCLKLFNVSVDPSIIDGILEKCGPLESFIYIFQPAWSVTPSNLLFALDKSSSTLRYLECCWHSINSAPMLSLLLRSLETFEKLQTLVLGGDSLFIGISCEDEATHTFTVKTLDPASLVELLPASIVEVRIDSKHLHGGMYKPMLALGQAKQAGSFPELRSFLQSNFDVSVVPYTLRDLSELSERYGISFQQEAGPIFPPPVACPRRAVIRPGRMRRHPAALHPHAP</sequence>
<dbReference type="InterPro" id="IPR032675">
    <property type="entry name" value="LRR_dom_sf"/>
</dbReference>
<protein>
    <submittedName>
        <fullName evidence="1">Uncharacterized protein</fullName>
    </submittedName>
</protein>
<accession>A0A2H3HL48</accession>
<dbReference type="Proteomes" id="UP000219602">
    <property type="component" value="Chromosome 5"/>
</dbReference>
<organism evidence="1 2">
    <name type="scientific">Fusarium oxysporum f. sp. radicis-cucumerinum</name>
    <dbReference type="NCBI Taxonomy" id="327505"/>
    <lineage>
        <taxon>Eukaryota</taxon>
        <taxon>Fungi</taxon>
        <taxon>Dikarya</taxon>
        <taxon>Ascomycota</taxon>
        <taxon>Pezizomycotina</taxon>
        <taxon>Sordariomycetes</taxon>
        <taxon>Hypocreomycetidae</taxon>
        <taxon>Hypocreales</taxon>
        <taxon>Nectriaceae</taxon>
        <taxon>Fusarium</taxon>
        <taxon>Fusarium oxysporum species complex</taxon>
    </lineage>
</organism>